<dbReference type="EMBL" id="SVER01000003">
    <property type="protein sequence ID" value="MBE5918538.1"/>
    <property type="molecule type" value="Genomic_DNA"/>
</dbReference>
<dbReference type="Proteomes" id="UP000766246">
    <property type="component" value="Unassembled WGS sequence"/>
</dbReference>
<dbReference type="AlphaFoldDB" id="A0A927U927"/>
<proteinExistence type="predicted"/>
<gene>
    <name evidence="1" type="ORF">E7272_01720</name>
</gene>
<evidence type="ECO:0000313" key="2">
    <source>
        <dbReference type="Proteomes" id="UP000766246"/>
    </source>
</evidence>
<evidence type="ECO:0000313" key="1">
    <source>
        <dbReference type="EMBL" id="MBE5918538.1"/>
    </source>
</evidence>
<accession>A0A927U927</accession>
<comment type="caution">
    <text evidence="1">The sequence shown here is derived from an EMBL/GenBank/DDBJ whole genome shotgun (WGS) entry which is preliminary data.</text>
</comment>
<sequence length="264" mass="30833">MSLTPVIDLNKLVVSVYNLMDIADKELLSAPKGFIRLESSKGYPRFYYYKNRSDTKGQYLSADNIGFITSICQRDYLIKVSKRMRELINKIKKGIHVDLYLEMDNIYFSFNPGRRSLITPIIPDINTFIKDWYDKNPGSQNSYAIDKGICTKKGELVRSKSEKIIADRLLDFEIPYVYEPKLVINEHLKYPDFIVLNKRTRQTLIWEHFGLTDDDNYSVNNLLKLFMYERAGYWPGKQLIASFETSDDPLDSFIVDKKIEAFLL</sequence>
<organism evidence="1 2">
    <name type="scientific">Pseudobutyrivibrio ruminis</name>
    <dbReference type="NCBI Taxonomy" id="46206"/>
    <lineage>
        <taxon>Bacteria</taxon>
        <taxon>Bacillati</taxon>
        <taxon>Bacillota</taxon>
        <taxon>Clostridia</taxon>
        <taxon>Lachnospirales</taxon>
        <taxon>Lachnospiraceae</taxon>
        <taxon>Pseudobutyrivibrio</taxon>
    </lineage>
</organism>
<protein>
    <submittedName>
        <fullName evidence="1">Uncharacterized protein</fullName>
    </submittedName>
</protein>
<reference evidence="1" key="1">
    <citation type="submission" date="2019-04" db="EMBL/GenBank/DDBJ databases">
        <title>Evolution of Biomass-Degrading Anaerobic Consortia Revealed by Metagenomics.</title>
        <authorList>
            <person name="Peng X."/>
        </authorList>
    </citation>
    <scope>NUCLEOTIDE SEQUENCE</scope>
    <source>
        <strain evidence="1">SIG311</strain>
    </source>
</reference>
<name>A0A927U927_9FIRM</name>